<evidence type="ECO:0000313" key="3">
    <source>
        <dbReference type="Proteomes" id="UP000887577"/>
    </source>
</evidence>
<dbReference type="PANTHER" id="PTHR46089">
    <property type="entry name" value="ALSIN HOMOLOG"/>
    <property type="match status" value="1"/>
</dbReference>
<feature type="compositionally biased region" description="Low complexity" evidence="2">
    <location>
        <begin position="349"/>
        <end position="361"/>
    </location>
</feature>
<feature type="compositionally biased region" description="Polar residues" evidence="2">
    <location>
        <begin position="419"/>
        <end position="447"/>
    </location>
</feature>
<feature type="region of interest" description="Disordered" evidence="2">
    <location>
        <begin position="264"/>
        <end position="395"/>
    </location>
</feature>
<sequence length="523" mass="58076">MLYTVIDPGKPSEIKDIIEAPNTNLDSHSISLTEYRCNVLSLINGKLYIWNSEDQKWIFLKSNLINKNIIKLKSRFDCLFVLTDNGEIYLKEKDFKNESENAEFVFDELKLTVKQREPCPHGIKFDDQSIFGVTDIDCSQTSFFIIDSERNLWTYSREKPLIDKNGYVQVTQINFKRKICNIFCGRSHCIALCEASDFLQSHSTSIFDDSEISLLSPDTSLITGPTASSTPRRNSINPKCEECQAESNCRLSLLMKLADESASSNIIPTTTPPQNLNGNILPSDTPTSSTTTASASGIDKTAKDNLSETPRSSMRSKLKFEKLRFPFRNSKQKSPKKDLKSRTVWHTASLPLGSSLGSFGSPRRRHESEDGGEVEMSTIASSTLPRPAPPSTTITDLTGSAIFSYVNLDNFIEIGESSLSTTPDSHSQRQSISTTSNPSVTASSVESSPIKRPPTKIESQQMPKVEKFELWSWGINSQGQLGHGDTIARREPKMIRGVPGLIVKVCVGDNHNIALMASGEVWP</sequence>
<dbReference type="SUPFAM" id="SSF50985">
    <property type="entry name" value="RCC1/BLIP-II"/>
    <property type="match status" value="2"/>
</dbReference>
<dbReference type="InterPro" id="IPR051984">
    <property type="entry name" value="Alsin"/>
</dbReference>
<dbReference type="WBParaSite" id="PSU_v2.g16919.t1">
    <property type="protein sequence ID" value="PSU_v2.g16919.t1"/>
    <property type="gene ID" value="PSU_v2.g16919"/>
</dbReference>
<dbReference type="AlphaFoldDB" id="A0A914YHX7"/>
<evidence type="ECO:0000313" key="4">
    <source>
        <dbReference type="WBParaSite" id="PSU_v2.g16919.t1"/>
    </source>
</evidence>
<proteinExistence type="predicted"/>
<dbReference type="PROSITE" id="PS50012">
    <property type="entry name" value="RCC1_3"/>
    <property type="match status" value="1"/>
</dbReference>
<feature type="compositionally biased region" description="Low complexity" evidence="2">
    <location>
        <begin position="282"/>
        <end position="296"/>
    </location>
</feature>
<name>A0A914YHX7_9BILA</name>
<dbReference type="InterPro" id="IPR009091">
    <property type="entry name" value="RCC1/BLIP-II"/>
</dbReference>
<protein>
    <submittedName>
        <fullName evidence="4">Uncharacterized protein</fullName>
    </submittedName>
</protein>
<dbReference type="Gene3D" id="2.130.10.30">
    <property type="entry name" value="Regulator of chromosome condensation 1/beta-lactamase-inhibitor protein II"/>
    <property type="match status" value="1"/>
</dbReference>
<dbReference type="PANTHER" id="PTHR46089:SF4">
    <property type="entry name" value="VPS9 DOMAIN-CONTAINING PROTEIN"/>
    <property type="match status" value="1"/>
</dbReference>
<feature type="compositionally biased region" description="Polar residues" evidence="2">
    <location>
        <begin position="264"/>
        <end position="280"/>
    </location>
</feature>
<reference evidence="4" key="1">
    <citation type="submission" date="2022-11" db="UniProtKB">
        <authorList>
            <consortium name="WormBaseParasite"/>
        </authorList>
    </citation>
    <scope>IDENTIFICATION</scope>
</reference>
<evidence type="ECO:0000256" key="2">
    <source>
        <dbReference type="SAM" id="MobiDB-lite"/>
    </source>
</evidence>
<evidence type="ECO:0000256" key="1">
    <source>
        <dbReference type="PROSITE-ProRule" id="PRU00235"/>
    </source>
</evidence>
<dbReference type="Proteomes" id="UP000887577">
    <property type="component" value="Unplaced"/>
</dbReference>
<feature type="region of interest" description="Disordered" evidence="2">
    <location>
        <begin position="419"/>
        <end position="461"/>
    </location>
</feature>
<dbReference type="InterPro" id="IPR000408">
    <property type="entry name" value="Reg_chr_condens"/>
</dbReference>
<accession>A0A914YHX7</accession>
<keyword evidence="3" id="KW-1185">Reference proteome</keyword>
<feature type="repeat" description="RCC1" evidence="1">
    <location>
        <begin position="468"/>
        <end position="518"/>
    </location>
</feature>
<organism evidence="3 4">
    <name type="scientific">Panagrolaimus superbus</name>
    <dbReference type="NCBI Taxonomy" id="310955"/>
    <lineage>
        <taxon>Eukaryota</taxon>
        <taxon>Metazoa</taxon>
        <taxon>Ecdysozoa</taxon>
        <taxon>Nematoda</taxon>
        <taxon>Chromadorea</taxon>
        <taxon>Rhabditida</taxon>
        <taxon>Tylenchina</taxon>
        <taxon>Panagrolaimomorpha</taxon>
        <taxon>Panagrolaimoidea</taxon>
        <taxon>Panagrolaimidae</taxon>
        <taxon>Panagrolaimus</taxon>
    </lineage>
</organism>
<dbReference type="Pfam" id="PF00415">
    <property type="entry name" value="RCC1"/>
    <property type="match status" value="1"/>
</dbReference>